<protein>
    <submittedName>
        <fullName evidence="1">Bacitracin ABC transporter ATP-binding protein</fullName>
    </submittedName>
</protein>
<accession>A0ABS1TPU4</accession>
<dbReference type="Proteomes" id="UP000623967">
    <property type="component" value="Unassembled WGS sequence"/>
</dbReference>
<reference evidence="1 2" key="1">
    <citation type="submission" date="2021-01" db="EMBL/GenBank/DDBJ databases">
        <title>Genome public.</title>
        <authorList>
            <person name="Liu C."/>
            <person name="Sun Q."/>
        </authorList>
    </citation>
    <scope>NUCLEOTIDE SEQUENCE [LARGE SCALE GENOMIC DNA]</scope>
    <source>
        <strain evidence="1 2">YIM B02564</strain>
    </source>
</reference>
<keyword evidence="2" id="KW-1185">Reference proteome</keyword>
<keyword evidence="1" id="KW-0547">Nucleotide-binding</keyword>
<evidence type="ECO:0000313" key="2">
    <source>
        <dbReference type="Proteomes" id="UP000623967"/>
    </source>
</evidence>
<organism evidence="1 2">
    <name type="scientific">Neobacillus paridis</name>
    <dbReference type="NCBI Taxonomy" id="2803862"/>
    <lineage>
        <taxon>Bacteria</taxon>
        <taxon>Bacillati</taxon>
        <taxon>Bacillota</taxon>
        <taxon>Bacilli</taxon>
        <taxon>Bacillales</taxon>
        <taxon>Bacillaceae</taxon>
        <taxon>Neobacillus</taxon>
    </lineage>
</organism>
<sequence length="42" mass="5032">MFKEKNPILSDEFLDHLVKEINQLYGEPTKEQMTEPIDHDEE</sequence>
<proteinExistence type="predicted"/>
<dbReference type="EMBL" id="JAESWB010000168">
    <property type="protein sequence ID" value="MBL4953059.1"/>
    <property type="molecule type" value="Genomic_DNA"/>
</dbReference>
<dbReference type="GO" id="GO:0005524">
    <property type="term" value="F:ATP binding"/>
    <property type="evidence" value="ECO:0007669"/>
    <property type="project" value="UniProtKB-KW"/>
</dbReference>
<comment type="caution">
    <text evidence="1">The sequence shown here is derived from an EMBL/GenBank/DDBJ whole genome shotgun (WGS) entry which is preliminary data.</text>
</comment>
<dbReference type="RefSeq" id="WP_202654275.1">
    <property type="nucleotide sequence ID" value="NZ_JAESWB010000168.1"/>
</dbReference>
<gene>
    <name evidence="1" type="ORF">JK635_12650</name>
</gene>
<name>A0ABS1TPU4_9BACI</name>
<evidence type="ECO:0000313" key="1">
    <source>
        <dbReference type="EMBL" id="MBL4953059.1"/>
    </source>
</evidence>
<keyword evidence="1" id="KW-0067">ATP-binding</keyword>